<keyword evidence="1" id="KW-0378">Hydrolase</keyword>
<protein>
    <submittedName>
        <fullName evidence="4">PE-PPE domain-containing protein</fullName>
    </submittedName>
</protein>
<dbReference type="InterPro" id="IPR013228">
    <property type="entry name" value="PE-PPE_C"/>
</dbReference>
<dbReference type="Gene3D" id="3.40.50.1820">
    <property type="entry name" value="alpha/beta hydrolase"/>
    <property type="match status" value="1"/>
</dbReference>
<feature type="region of interest" description="Disordered" evidence="2">
    <location>
        <begin position="281"/>
        <end position="304"/>
    </location>
</feature>
<dbReference type="RefSeq" id="WP_213243953.1">
    <property type="nucleotide sequence ID" value="NZ_CP045806.1"/>
</dbReference>
<accession>A0ABX6IIS5</accession>
<organism evidence="4 5">
    <name type="scientific">Gordonia pseudamarae</name>
    <dbReference type="NCBI Taxonomy" id="2831662"/>
    <lineage>
        <taxon>Bacteria</taxon>
        <taxon>Bacillati</taxon>
        <taxon>Actinomycetota</taxon>
        <taxon>Actinomycetes</taxon>
        <taxon>Mycobacteriales</taxon>
        <taxon>Gordoniaceae</taxon>
        <taxon>Gordonia</taxon>
    </lineage>
</organism>
<keyword evidence="5" id="KW-1185">Reference proteome</keyword>
<evidence type="ECO:0000313" key="4">
    <source>
        <dbReference type="EMBL" id="QHN35790.1"/>
    </source>
</evidence>
<dbReference type="InterPro" id="IPR000675">
    <property type="entry name" value="Cutinase/axe"/>
</dbReference>
<dbReference type="InterPro" id="IPR029058">
    <property type="entry name" value="AB_hydrolase_fold"/>
</dbReference>
<feature type="domain" description="PE-PPE" evidence="3">
    <location>
        <begin position="40"/>
        <end position="125"/>
    </location>
</feature>
<name>A0ABX6IIS5_9ACTN</name>
<gene>
    <name evidence="4" type="ORF">GII31_13825</name>
</gene>
<evidence type="ECO:0000256" key="1">
    <source>
        <dbReference type="ARBA" id="ARBA00022801"/>
    </source>
</evidence>
<dbReference type="EMBL" id="CP045809">
    <property type="protein sequence ID" value="QHN35790.1"/>
    <property type="molecule type" value="Genomic_DNA"/>
</dbReference>
<sequence length="304" mass="32086">MGITVLAVGGTGESFAGDSRTEVIGLLSAVTDCLDDRFTAQWVPYAASYGPVPQRDGLSYAESVDGGVANLAAAFGECAGDVALLGYSQGAVVVRRFAAALTAGQCEPIIGMGLVADPHQPPGGVPGCHGWGVAGPGEPLPASVPVFWIGARNDMICNASPDSLLRDIADLTGTMSLHHPLRWWSQIRERLSHNDLQNADATSVSPEQWRRDPGRIATAWREVRGYLPRTLGWHRVRLANTEGGQHTSYAATPYGQTPLTDAEVTGCQTLAMWLQVQATFTGSDDTGRPHPVAPPPARSHASAA</sequence>
<reference evidence="4" key="1">
    <citation type="journal article" date="2021" name="Nat. Microbiol.">
        <title>Cocultivation of an ultrasmall environmental parasitic bacterium with lytic ability against bacteria associated with wastewater foams.</title>
        <authorList>
            <person name="Batinovic S."/>
            <person name="Rose J.J.A."/>
            <person name="Ratcliffe J."/>
            <person name="Seviour R.J."/>
            <person name="Petrovski S."/>
        </authorList>
    </citation>
    <scope>NUCLEOTIDE SEQUENCE</scope>
    <source>
        <strain evidence="4">CON9</strain>
    </source>
</reference>
<evidence type="ECO:0000313" key="5">
    <source>
        <dbReference type="Proteomes" id="UP001059836"/>
    </source>
</evidence>
<evidence type="ECO:0000259" key="3">
    <source>
        <dbReference type="Pfam" id="PF08237"/>
    </source>
</evidence>
<proteinExistence type="predicted"/>
<dbReference type="Pfam" id="PF08237">
    <property type="entry name" value="PE-PPE"/>
    <property type="match status" value="1"/>
</dbReference>
<dbReference type="SUPFAM" id="SSF53474">
    <property type="entry name" value="alpha/beta-Hydrolases"/>
    <property type="match status" value="1"/>
</dbReference>
<evidence type="ECO:0000256" key="2">
    <source>
        <dbReference type="SAM" id="MobiDB-lite"/>
    </source>
</evidence>
<dbReference type="SMART" id="SM01110">
    <property type="entry name" value="Cutinase"/>
    <property type="match status" value="1"/>
</dbReference>
<dbReference type="Proteomes" id="UP001059836">
    <property type="component" value="Chromosome"/>
</dbReference>